<keyword evidence="7 11" id="KW-0229">DNA integration</keyword>
<feature type="domain" description="Core-binding (CB)" evidence="13">
    <location>
        <begin position="1"/>
        <end position="85"/>
    </location>
</feature>
<keyword evidence="6 11" id="KW-0159">Chromosome partition</keyword>
<dbReference type="CDD" id="cd00798">
    <property type="entry name" value="INT_XerDC_C"/>
    <property type="match status" value="1"/>
</dbReference>
<evidence type="ECO:0000256" key="9">
    <source>
        <dbReference type="ARBA" id="ARBA00023172"/>
    </source>
</evidence>
<feature type="active site" evidence="11">
    <location>
        <position position="253"/>
    </location>
</feature>
<keyword evidence="9 11" id="KW-0233">DNA recombination</keyword>
<keyword evidence="15" id="KW-1185">Reference proteome</keyword>
<evidence type="ECO:0000256" key="5">
    <source>
        <dbReference type="ARBA" id="ARBA00022618"/>
    </source>
</evidence>
<evidence type="ECO:0000313" key="14">
    <source>
        <dbReference type="EMBL" id="GAA0578487.1"/>
    </source>
</evidence>
<dbReference type="InterPro" id="IPR002104">
    <property type="entry name" value="Integrase_catalytic"/>
</dbReference>
<dbReference type="Pfam" id="PF02899">
    <property type="entry name" value="Phage_int_SAM_1"/>
    <property type="match status" value="1"/>
</dbReference>
<sequence>MSAHLVESFLDMMSAERGAAANTLAAYARDLGDFCGWLAGRGQSVKSCGRDEVRLYLQSLSASGAAGSSQARKLSSLRQFFGFLYTDGIRGDDPTVAVDAPKRGRPLPKVLTREDMDRLLTAAAVRAAKSEEGVRLKCIVEMLYASGLRVSELATLPLQAVKNRDGVLLVKGKGGKERLAPLNPAAREAIAAWLGVRENFLPKGETRKTAERFLFPSRGIESHLTRRRLHQMLKELAVEAGLDPDKLSPHVLRHAFATHLVEGGADLRSVQTLLGHADIATTQIYTHVARDRLTATVSAAHPLARKRPR</sequence>
<dbReference type="Pfam" id="PF00589">
    <property type="entry name" value="Phage_integrase"/>
    <property type="match status" value="1"/>
</dbReference>
<feature type="active site" evidence="11">
    <location>
        <position position="276"/>
    </location>
</feature>
<evidence type="ECO:0000259" key="13">
    <source>
        <dbReference type="PROSITE" id="PS51900"/>
    </source>
</evidence>
<dbReference type="Proteomes" id="UP001499951">
    <property type="component" value="Unassembled WGS sequence"/>
</dbReference>
<dbReference type="PANTHER" id="PTHR30349">
    <property type="entry name" value="PHAGE INTEGRASE-RELATED"/>
    <property type="match status" value="1"/>
</dbReference>
<dbReference type="InterPro" id="IPR013762">
    <property type="entry name" value="Integrase-like_cat_sf"/>
</dbReference>
<dbReference type="NCBIfam" id="NF001399">
    <property type="entry name" value="PRK00283.1"/>
    <property type="match status" value="1"/>
</dbReference>
<evidence type="ECO:0000256" key="11">
    <source>
        <dbReference type="HAMAP-Rule" id="MF_01807"/>
    </source>
</evidence>
<comment type="caution">
    <text evidence="14">The sequence shown here is derived from an EMBL/GenBank/DDBJ whole genome shotgun (WGS) entry which is preliminary data.</text>
</comment>
<dbReference type="SUPFAM" id="SSF56349">
    <property type="entry name" value="DNA breaking-rejoining enzymes"/>
    <property type="match status" value="1"/>
</dbReference>
<dbReference type="InterPro" id="IPR050090">
    <property type="entry name" value="Tyrosine_recombinase_XerCD"/>
</dbReference>
<dbReference type="HAMAP" id="MF_01808">
    <property type="entry name" value="Recomb_XerC_XerD"/>
    <property type="match status" value="1"/>
</dbReference>
<protein>
    <recommendedName>
        <fullName evidence="3 11">Tyrosine recombinase XerD</fullName>
    </recommendedName>
</protein>
<comment type="subcellular location">
    <subcellularLocation>
        <location evidence="1 11">Cytoplasm</location>
    </subcellularLocation>
</comment>
<feature type="active site" evidence="11">
    <location>
        <position position="250"/>
    </location>
</feature>
<name>A0ABN1EZK6_9PROT</name>
<evidence type="ECO:0000256" key="3">
    <source>
        <dbReference type="ARBA" id="ARBA00015810"/>
    </source>
</evidence>
<evidence type="ECO:0000259" key="12">
    <source>
        <dbReference type="PROSITE" id="PS51898"/>
    </source>
</evidence>
<reference evidence="14 15" key="1">
    <citation type="journal article" date="2019" name="Int. J. Syst. Evol. Microbiol.">
        <title>The Global Catalogue of Microorganisms (GCM) 10K type strain sequencing project: providing services to taxonomists for standard genome sequencing and annotation.</title>
        <authorList>
            <consortium name="The Broad Institute Genomics Platform"/>
            <consortium name="The Broad Institute Genome Sequencing Center for Infectious Disease"/>
            <person name="Wu L."/>
            <person name="Ma J."/>
        </authorList>
    </citation>
    <scope>NUCLEOTIDE SEQUENCE [LARGE SCALE GENOMIC DNA]</scope>
    <source>
        <strain evidence="14 15">JCM 15089</strain>
    </source>
</reference>
<evidence type="ECO:0000313" key="15">
    <source>
        <dbReference type="Proteomes" id="UP001499951"/>
    </source>
</evidence>
<dbReference type="PROSITE" id="PS51900">
    <property type="entry name" value="CB"/>
    <property type="match status" value="1"/>
</dbReference>
<keyword evidence="5 11" id="KW-0132">Cell division</keyword>
<dbReference type="InterPro" id="IPR011010">
    <property type="entry name" value="DNA_brk_join_enz"/>
</dbReference>
<evidence type="ECO:0000256" key="4">
    <source>
        <dbReference type="ARBA" id="ARBA00022490"/>
    </source>
</evidence>
<dbReference type="EMBL" id="BAAADD010000008">
    <property type="protein sequence ID" value="GAA0578487.1"/>
    <property type="molecule type" value="Genomic_DNA"/>
</dbReference>
<feature type="active site" description="O-(3'-phospho-DNA)-tyrosine intermediate" evidence="11">
    <location>
        <position position="285"/>
    </location>
</feature>
<gene>
    <name evidence="11" type="primary">xerD</name>
    <name evidence="14" type="ORF">GCM10008942_29200</name>
</gene>
<evidence type="ECO:0000256" key="6">
    <source>
        <dbReference type="ARBA" id="ARBA00022829"/>
    </source>
</evidence>
<evidence type="ECO:0000256" key="10">
    <source>
        <dbReference type="ARBA" id="ARBA00023306"/>
    </source>
</evidence>
<dbReference type="HAMAP" id="MF_01807">
    <property type="entry name" value="Recomb_XerD"/>
    <property type="match status" value="1"/>
</dbReference>
<feature type="active site" evidence="11">
    <location>
        <position position="173"/>
    </location>
</feature>
<keyword evidence="8 11" id="KW-0238">DNA-binding</keyword>
<proteinExistence type="inferred from homology"/>
<evidence type="ECO:0000256" key="7">
    <source>
        <dbReference type="ARBA" id="ARBA00022908"/>
    </source>
</evidence>
<evidence type="ECO:0000256" key="1">
    <source>
        <dbReference type="ARBA" id="ARBA00004496"/>
    </source>
</evidence>
<dbReference type="Gene3D" id="1.10.443.10">
    <property type="entry name" value="Intergrase catalytic core"/>
    <property type="match status" value="1"/>
</dbReference>
<dbReference type="PANTHER" id="PTHR30349:SF90">
    <property type="entry name" value="TYROSINE RECOMBINASE XERD"/>
    <property type="match status" value="1"/>
</dbReference>
<comment type="function">
    <text evidence="11">Site-specific tyrosine recombinase, which acts by catalyzing the cutting and rejoining of the recombining DNA molecules. The XerC-XerD complex is essential to convert dimers of the bacterial chromosome into monomers to permit their segregation at cell division. It also contributes to the segregational stability of plasmids.</text>
</comment>
<feature type="active site" evidence="11">
    <location>
        <position position="149"/>
    </location>
</feature>
<dbReference type="InterPro" id="IPR023009">
    <property type="entry name" value="Tyrosine_recombinase_XerC/XerD"/>
</dbReference>
<dbReference type="InterPro" id="IPR004107">
    <property type="entry name" value="Integrase_SAM-like_N"/>
</dbReference>
<keyword evidence="10 11" id="KW-0131">Cell cycle</keyword>
<organism evidence="14 15">
    <name type="scientific">Rhizomicrobium electricum</name>
    <dbReference type="NCBI Taxonomy" id="480070"/>
    <lineage>
        <taxon>Bacteria</taxon>
        <taxon>Pseudomonadati</taxon>
        <taxon>Pseudomonadota</taxon>
        <taxon>Alphaproteobacteria</taxon>
        <taxon>Micropepsales</taxon>
        <taxon>Micropepsaceae</taxon>
        <taxon>Rhizomicrobium</taxon>
    </lineage>
</organism>
<dbReference type="Gene3D" id="1.10.150.130">
    <property type="match status" value="1"/>
</dbReference>
<comment type="similarity">
    <text evidence="2 11">Belongs to the 'phage' integrase family. XerD subfamily.</text>
</comment>
<comment type="subunit">
    <text evidence="11">Forms a cyclic heterotetrameric complex composed of two molecules of XerC and two molecules of XerD.</text>
</comment>
<dbReference type="InterPro" id="IPR044068">
    <property type="entry name" value="CB"/>
</dbReference>
<evidence type="ECO:0000256" key="8">
    <source>
        <dbReference type="ARBA" id="ARBA00023125"/>
    </source>
</evidence>
<accession>A0ABN1EZK6</accession>
<dbReference type="PROSITE" id="PS51898">
    <property type="entry name" value="TYR_RECOMBINASE"/>
    <property type="match status" value="1"/>
</dbReference>
<dbReference type="RefSeq" id="WP_166936722.1">
    <property type="nucleotide sequence ID" value="NZ_BAAADD010000008.1"/>
</dbReference>
<dbReference type="InterPro" id="IPR011932">
    <property type="entry name" value="Recomb_XerD"/>
</dbReference>
<feature type="domain" description="Tyr recombinase" evidence="12">
    <location>
        <begin position="106"/>
        <end position="298"/>
    </location>
</feature>
<evidence type="ECO:0000256" key="2">
    <source>
        <dbReference type="ARBA" id="ARBA00010450"/>
    </source>
</evidence>
<keyword evidence="4 11" id="KW-0963">Cytoplasm</keyword>
<dbReference type="InterPro" id="IPR010998">
    <property type="entry name" value="Integrase_recombinase_N"/>
</dbReference>